<keyword evidence="3" id="KW-0731">Sigma factor</keyword>
<dbReference type="OrthoDB" id="4258344at2"/>
<dbReference type="InterPro" id="IPR036388">
    <property type="entry name" value="WH-like_DNA-bd_sf"/>
</dbReference>
<evidence type="ECO:0000259" key="5">
    <source>
        <dbReference type="SMART" id="SM00953"/>
    </source>
</evidence>
<comment type="similarity">
    <text evidence="1">Belongs to the sigma-70 factor family. ECF subfamily.</text>
</comment>
<accession>A0A239NWC6</accession>
<evidence type="ECO:0000256" key="1">
    <source>
        <dbReference type="ARBA" id="ARBA00010641"/>
    </source>
</evidence>
<dbReference type="PANTHER" id="PTHR43133">
    <property type="entry name" value="RNA POLYMERASE ECF-TYPE SIGMA FACTO"/>
    <property type="match status" value="1"/>
</dbReference>
<keyword evidence="4" id="KW-0804">Transcription</keyword>
<dbReference type="PANTHER" id="PTHR43133:SF25">
    <property type="entry name" value="RNA POLYMERASE SIGMA FACTOR RFAY-RELATED"/>
    <property type="match status" value="1"/>
</dbReference>
<evidence type="ECO:0000256" key="2">
    <source>
        <dbReference type="ARBA" id="ARBA00023015"/>
    </source>
</evidence>
<dbReference type="InterPro" id="IPR014914">
    <property type="entry name" value="RES_dom"/>
</dbReference>
<evidence type="ECO:0000256" key="3">
    <source>
        <dbReference type="ARBA" id="ARBA00023082"/>
    </source>
</evidence>
<name>A0A239NWC6_9ACTN</name>
<dbReference type="InterPro" id="IPR013324">
    <property type="entry name" value="RNA_pol_sigma_r3/r4-like"/>
</dbReference>
<dbReference type="Gene3D" id="1.10.10.10">
    <property type="entry name" value="Winged helix-like DNA-binding domain superfamily/Winged helix DNA-binding domain"/>
    <property type="match status" value="1"/>
</dbReference>
<dbReference type="AlphaFoldDB" id="A0A239NWC6"/>
<dbReference type="Proteomes" id="UP000198280">
    <property type="component" value="Unassembled WGS sequence"/>
</dbReference>
<dbReference type="Pfam" id="PF08281">
    <property type="entry name" value="Sigma70_r4_2"/>
    <property type="match status" value="1"/>
</dbReference>
<dbReference type="RefSeq" id="WP_089229227.1">
    <property type="nucleotide sequence ID" value="NZ_FZOF01000049.1"/>
</dbReference>
<reference evidence="6 7" key="1">
    <citation type="submission" date="2017-06" db="EMBL/GenBank/DDBJ databases">
        <authorList>
            <person name="Kim H.J."/>
            <person name="Triplett B.A."/>
        </authorList>
    </citation>
    <scope>NUCLEOTIDE SEQUENCE [LARGE SCALE GENOMIC DNA]</scope>
    <source>
        <strain evidence="6 7">CGMCC 4.1858</strain>
    </source>
</reference>
<dbReference type="GO" id="GO:0003677">
    <property type="term" value="F:DNA binding"/>
    <property type="evidence" value="ECO:0007669"/>
    <property type="project" value="InterPro"/>
</dbReference>
<dbReference type="SUPFAM" id="SSF88659">
    <property type="entry name" value="Sigma3 and sigma4 domains of RNA polymerase sigma factors"/>
    <property type="match status" value="1"/>
</dbReference>
<dbReference type="SMART" id="SM00953">
    <property type="entry name" value="RES"/>
    <property type="match status" value="1"/>
</dbReference>
<gene>
    <name evidence="6" type="ORF">SAMN05216252_14911</name>
</gene>
<evidence type="ECO:0000256" key="4">
    <source>
        <dbReference type="ARBA" id="ARBA00023163"/>
    </source>
</evidence>
<dbReference type="InterPro" id="IPR039425">
    <property type="entry name" value="RNA_pol_sigma-70-like"/>
</dbReference>
<dbReference type="InterPro" id="IPR013249">
    <property type="entry name" value="RNA_pol_sigma70_r4_t2"/>
</dbReference>
<dbReference type="GO" id="GO:0006352">
    <property type="term" value="P:DNA-templated transcription initiation"/>
    <property type="evidence" value="ECO:0007669"/>
    <property type="project" value="InterPro"/>
</dbReference>
<protein>
    <submittedName>
        <fullName evidence="6">RNA polymerase sigma factor, sigma-70 family</fullName>
    </submittedName>
</protein>
<dbReference type="Pfam" id="PF08808">
    <property type="entry name" value="RES"/>
    <property type="match status" value="1"/>
</dbReference>
<proteinExistence type="inferred from homology"/>
<dbReference type="GO" id="GO:0016987">
    <property type="term" value="F:sigma factor activity"/>
    <property type="evidence" value="ECO:0007669"/>
    <property type="project" value="UniProtKB-KW"/>
</dbReference>
<organism evidence="6 7">
    <name type="scientific">Actinacidiphila glaucinigra</name>
    <dbReference type="NCBI Taxonomy" id="235986"/>
    <lineage>
        <taxon>Bacteria</taxon>
        <taxon>Bacillati</taxon>
        <taxon>Actinomycetota</taxon>
        <taxon>Actinomycetes</taxon>
        <taxon>Kitasatosporales</taxon>
        <taxon>Streptomycetaceae</taxon>
        <taxon>Actinacidiphila</taxon>
    </lineage>
</organism>
<keyword evidence="7" id="KW-1185">Reference proteome</keyword>
<sequence length="414" mass="46280">MSLAPPPPQPLPAQAATLPAGTRLWRIHHTRYSPDHFNPTLADPVFGGSRFDGTPDDPYGVLYASRSAATAVTVHLLRSIPFDNTGARVLPHAQISNRAFTKLRTTVPLRLIDLSSPEALAAIGATEGLTHGEPTLYAQTRYWARHLRREHPWAQGLVWQSRSNPGLGQDALVLFEDRCPPRCLEADRSVPLGVPEGTRLLNTVMLPFRATVAIDVPAAEEATAPIEDFLERTEEERKADDRTDTDFDSFYLQHYRTVRNILNARACDWDLAQYAADKAFLIAYQKWPAVSEMERPVGYVVRIGRNILQRIYARTQKPTLPPVPLDTVLESTLDHRGSDLAAETVNKIVIYDAIKNLPRDKREVFLLYEVLDQPIAIIAEFIDIPQNTVKTRLRAARAALREALGEEFGMGGTR</sequence>
<dbReference type="SUPFAM" id="SSF88946">
    <property type="entry name" value="Sigma2 domain of RNA polymerase sigma factors"/>
    <property type="match status" value="1"/>
</dbReference>
<keyword evidence="2" id="KW-0805">Transcription regulation</keyword>
<feature type="domain" description="RES" evidence="5">
    <location>
        <begin position="42"/>
        <end position="187"/>
    </location>
</feature>
<evidence type="ECO:0000313" key="7">
    <source>
        <dbReference type="Proteomes" id="UP000198280"/>
    </source>
</evidence>
<dbReference type="InterPro" id="IPR013325">
    <property type="entry name" value="RNA_pol_sigma_r2"/>
</dbReference>
<dbReference type="Gene3D" id="1.10.1740.10">
    <property type="match status" value="1"/>
</dbReference>
<dbReference type="EMBL" id="FZOF01000049">
    <property type="protein sequence ID" value="SNT58419.1"/>
    <property type="molecule type" value="Genomic_DNA"/>
</dbReference>
<evidence type="ECO:0000313" key="6">
    <source>
        <dbReference type="EMBL" id="SNT58419.1"/>
    </source>
</evidence>